<keyword evidence="5" id="KW-1185">Reference proteome</keyword>
<keyword evidence="4" id="KW-0687">Ribonucleoprotein</keyword>
<gene>
    <name evidence="4" type="ORF">HNR61_001973</name>
</gene>
<evidence type="ECO:0000313" key="4">
    <source>
        <dbReference type="EMBL" id="MBA8950360.1"/>
    </source>
</evidence>
<proteinExistence type="predicted"/>
<dbReference type="PANTHER" id="PTHR43420">
    <property type="entry name" value="ACETYLTRANSFERASE"/>
    <property type="match status" value="1"/>
</dbReference>
<dbReference type="PROSITE" id="PS51186">
    <property type="entry name" value="GNAT"/>
    <property type="match status" value="1"/>
</dbReference>
<dbReference type="GO" id="GO:0016747">
    <property type="term" value="F:acyltransferase activity, transferring groups other than amino-acyl groups"/>
    <property type="evidence" value="ECO:0007669"/>
    <property type="project" value="InterPro"/>
</dbReference>
<accession>A0A7W3LLJ4</accession>
<dbReference type="AlphaFoldDB" id="A0A7W3LLJ4"/>
<organism evidence="4 5">
    <name type="scientific">Actinomadura namibiensis</name>
    <dbReference type="NCBI Taxonomy" id="182080"/>
    <lineage>
        <taxon>Bacteria</taxon>
        <taxon>Bacillati</taxon>
        <taxon>Actinomycetota</taxon>
        <taxon>Actinomycetes</taxon>
        <taxon>Streptosporangiales</taxon>
        <taxon>Thermomonosporaceae</taxon>
        <taxon>Actinomadura</taxon>
    </lineage>
</organism>
<sequence>MSTTTTLDIRLGLPAGARPAAAALYWEAFSRKAGPVLDGPRRAGFVAESLVPGRVLGAWDGDRLLGVAFLQQGGAAPLDLSLRRLVREFGPVRGLWRGLLARCLASTTPDADELMIDSLAVSGAARGRGVGGALLDAVVEQARARGLRRVRLEVVDTNPRARALYERFGFRAGETVRTPYLRRLMGFGAVTTMRYDVESAPVNAG</sequence>
<reference evidence="4 5" key="1">
    <citation type="submission" date="2020-08" db="EMBL/GenBank/DDBJ databases">
        <title>Genomic Encyclopedia of Type Strains, Phase IV (KMG-IV): sequencing the most valuable type-strain genomes for metagenomic binning, comparative biology and taxonomic classification.</title>
        <authorList>
            <person name="Goeker M."/>
        </authorList>
    </citation>
    <scope>NUCLEOTIDE SEQUENCE [LARGE SCALE GENOMIC DNA]</scope>
    <source>
        <strain evidence="4 5">DSM 44197</strain>
    </source>
</reference>
<dbReference type="Pfam" id="PF00583">
    <property type="entry name" value="Acetyltransf_1"/>
    <property type="match status" value="1"/>
</dbReference>
<evidence type="ECO:0000313" key="5">
    <source>
        <dbReference type="Proteomes" id="UP000572680"/>
    </source>
</evidence>
<dbReference type="InterPro" id="IPR000182">
    <property type="entry name" value="GNAT_dom"/>
</dbReference>
<evidence type="ECO:0000256" key="2">
    <source>
        <dbReference type="ARBA" id="ARBA00023315"/>
    </source>
</evidence>
<keyword evidence="1" id="KW-0808">Transferase</keyword>
<evidence type="ECO:0000256" key="1">
    <source>
        <dbReference type="ARBA" id="ARBA00022679"/>
    </source>
</evidence>
<dbReference type="RefSeq" id="WP_182842789.1">
    <property type="nucleotide sequence ID" value="NZ_BAAALP010000002.1"/>
</dbReference>
<keyword evidence="4" id="KW-0689">Ribosomal protein</keyword>
<protein>
    <submittedName>
        <fullName evidence="4">Ribosomal protein S18 acetylase RimI-like enzyme</fullName>
    </submittedName>
</protein>
<dbReference type="EMBL" id="JACJIA010000002">
    <property type="protein sequence ID" value="MBA8950360.1"/>
    <property type="molecule type" value="Genomic_DNA"/>
</dbReference>
<keyword evidence="2" id="KW-0012">Acyltransferase</keyword>
<feature type="domain" description="N-acetyltransferase" evidence="3">
    <location>
        <begin position="7"/>
        <end position="198"/>
    </location>
</feature>
<dbReference type="Gene3D" id="3.40.630.30">
    <property type="match status" value="1"/>
</dbReference>
<dbReference type="InterPro" id="IPR050680">
    <property type="entry name" value="YpeA/RimI_acetyltransf"/>
</dbReference>
<dbReference type="SUPFAM" id="SSF55729">
    <property type="entry name" value="Acyl-CoA N-acyltransferases (Nat)"/>
    <property type="match status" value="1"/>
</dbReference>
<dbReference type="Proteomes" id="UP000572680">
    <property type="component" value="Unassembled WGS sequence"/>
</dbReference>
<dbReference type="PANTHER" id="PTHR43420:SF47">
    <property type="entry name" value="N-ACETYLTRANSFERASE DOMAIN-CONTAINING PROTEIN"/>
    <property type="match status" value="1"/>
</dbReference>
<evidence type="ECO:0000259" key="3">
    <source>
        <dbReference type="PROSITE" id="PS51186"/>
    </source>
</evidence>
<dbReference type="GO" id="GO:0005840">
    <property type="term" value="C:ribosome"/>
    <property type="evidence" value="ECO:0007669"/>
    <property type="project" value="UniProtKB-KW"/>
</dbReference>
<name>A0A7W3LLJ4_ACTNM</name>
<dbReference type="InterPro" id="IPR016181">
    <property type="entry name" value="Acyl_CoA_acyltransferase"/>
</dbReference>
<comment type="caution">
    <text evidence="4">The sequence shown here is derived from an EMBL/GenBank/DDBJ whole genome shotgun (WGS) entry which is preliminary data.</text>
</comment>